<evidence type="ECO:0000313" key="3">
    <source>
        <dbReference type="Proteomes" id="UP001144096"/>
    </source>
</evidence>
<evidence type="ECO:0000256" key="1">
    <source>
        <dbReference type="SAM" id="MobiDB-lite"/>
    </source>
</evidence>
<evidence type="ECO:0000313" key="2">
    <source>
        <dbReference type="EMBL" id="MCR6483729.1"/>
    </source>
</evidence>
<reference evidence="2" key="1">
    <citation type="submission" date="2022-06" db="EMBL/GenBank/DDBJ databases">
        <title>Amycolatopsis iheyaensis sp. nov., a new species of the genus Amycolatopsis isolated from soil in Iheya island, Japan.</title>
        <authorList>
            <person name="Ngamcharungchit C."/>
            <person name="Kanto H."/>
            <person name="Take A."/>
            <person name="Intra B."/>
            <person name="Matsumoto A."/>
            <person name="Panbangred W."/>
            <person name="Inahashi Y."/>
        </authorList>
    </citation>
    <scope>NUCLEOTIDE SEQUENCE</scope>
    <source>
        <strain evidence="2">OK19-0408</strain>
    </source>
</reference>
<gene>
    <name evidence="2" type="ORF">M8542_12965</name>
</gene>
<proteinExistence type="predicted"/>
<keyword evidence="3" id="KW-1185">Reference proteome</keyword>
<dbReference type="EMBL" id="JAMXQV010000006">
    <property type="protein sequence ID" value="MCR6483729.1"/>
    <property type="molecule type" value="Genomic_DNA"/>
</dbReference>
<dbReference type="RefSeq" id="WP_257920362.1">
    <property type="nucleotide sequence ID" value="NZ_JAMXQV010000006.1"/>
</dbReference>
<dbReference type="Proteomes" id="UP001144096">
    <property type="component" value="Unassembled WGS sequence"/>
</dbReference>
<feature type="compositionally biased region" description="Low complexity" evidence="1">
    <location>
        <begin position="123"/>
        <end position="133"/>
    </location>
</feature>
<feature type="region of interest" description="Disordered" evidence="1">
    <location>
        <begin position="107"/>
        <end position="135"/>
    </location>
</feature>
<accession>A0A9X2SIT6</accession>
<comment type="caution">
    <text evidence="2">The sequence shown here is derived from an EMBL/GenBank/DDBJ whole genome shotgun (WGS) entry which is preliminary data.</text>
</comment>
<organism evidence="2 3">
    <name type="scientific">Amycolatopsis iheyensis</name>
    <dbReference type="NCBI Taxonomy" id="2945988"/>
    <lineage>
        <taxon>Bacteria</taxon>
        <taxon>Bacillati</taxon>
        <taxon>Actinomycetota</taxon>
        <taxon>Actinomycetes</taxon>
        <taxon>Pseudonocardiales</taxon>
        <taxon>Pseudonocardiaceae</taxon>
        <taxon>Amycolatopsis</taxon>
    </lineage>
</organism>
<dbReference type="AlphaFoldDB" id="A0A9X2SIT6"/>
<protein>
    <submittedName>
        <fullName evidence="2">Uncharacterized protein</fullName>
    </submittedName>
</protein>
<sequence>MSGPVAENEAWLAALEALVGAEADIESAKTAFETTRGDFKARFSAAVESLIKPLVRPEIFIDIPAEPELLTRGELETLMREAEVVFSRARPSKSELLSHLDAVKRRQENRPSWVPRQLPDGSAAPAALAPGAPQDGWPLQAETVTSFPEFDEITVEVLESYEGRPERKLMSGGVGELEIVLHALLGVGGGEAPDGDVLLDDVAIEALVPDAVCWWPRDPERSLRASQDPGVAAELLATVATIGGVAVADNASAGLDLAARALAATGDWRYSRRWRLDGWEPGEPIPFLATAQAAVAGWADGGESGLLVYVYGGGLNALDGLSGTPLPLHSYLLCITRSSASDDGIGVVHRLGFACPGEHWCRRGGCGELAPTDLDGDLLPVVTAGQAADLAIGDSGRIWDEYRRRYGTGSVFVDEAETVLDCAETLLSRVGWQELERSEWEGGMEILLVRRGRTCLLVEYDPATRQVALADGGSWFELFLEIAEEDGIPAPDDVDVEPWSGDRRQISVVGLHPHADGRLHGPESFELATRQLSMFFRESGVGEGTTSS</sequence>
<name>A0A9X2SIT6_9PSEU</name>